<protein>
    <submittedName>
        <fullName evidence="9">ZN420 protein</fullName>
    </submittedName>
</protein>
<dbReference type="SUPFAM" id="SSF57667">
    <property type="entry name" value="beta-beta-alpha zinc fingers"/>
    <property type="match status" value="4"/>
</dbReference>
<organism evidence="9 10">
    <name type="scientific">Polyodon spathula</name>
    <name type="common">North American paddlefish</name>
    <name type="synonym">Squalus spathula</name>
    <dbReference type="NCBI Taxonomy" id="7913"/>
    <lineage>
        <taxon>Eukaryota</taxon>
        <taxon>Metazoa</taxon>
        <taxon>Chordata</taxon>
        <taxon>Craniata</taxon>
        <taxon>Vertebrata</taxon>
        <taxon>Euteleostomi</taxon>
        <taxon>Actinopterygii</taxon>
        <taxon>Chondrostei</taxon>
        <taxon>Acipenseriformes</taxon>
        <taxon>Polyodontidae</taxon>
        <taxon>Polyodon</taxon>
    </lineage>
</organism>
<feature type="compositionally biased region" description="Polar residues" evidence="7">
    <location>
        <begin position="82"/>
        <end position="94"/>
    </location>
</feature>
<evidence type="ECO:0000313" key="9">
    <source>
        <dbReference type="EMBL" id="MBN3285903.1"/>
    </source>
</evidence>
<dbReference type="InterPro" id="IPR013087">
    <property type="entry name" value="Znf_C2H2_type"/>
</dbReference>
<feature type="domain" description="C2H2-type" evidence="8">
    <location>
        <begin position="439"/>
        <end position="466"/>
    </location>
</feature>
<dbReference type="Pfam" id="PF00096">
    <property type="entry name" value="zf-C2H2"/>
    <property type="match status" value="5"/>
</dbReference>
<feature type="domain" description="C2H2-type" evidence="8">
    <location>
        <begin position="265"/>
        <end position="292"/>
    </location>
</feature>
<dbReference type="PROSITE" id="PS00028">
    <property type="entry name" value="ZINC_FINGER_C2H2_1"/>
    <property type="match status" value="6"/>
</dbReference>
<feature type="compositionally biased region" description="Basic and acidic residues" evidence="7">
    <location>
        <begin position="110"/>
        <end position="127"/>
    </location>
</feature>
<feature type="non-terminal residue" evidence="9">
    <location>
        <position position="525"/>
    </location>
</feature>
<evidence type="ECO:0000256" key="4">
    <source>
        <dbReference type="ARBA" id="ARBA00022833"/>
    </source>
</evidence>
<evidence type="ECO:0000259" key="8">
    <source>
        <dbReference type="PROSITE" id="PS50157"/>
    </source>
</evidence>
<keyword evidence="3 5" id="KW-0863">Zinc-finger</keyword>
<comment type="caution">
    <text evidence="9">The sequence shown here is derived from an EMBL/GenBank/DDBJ whole genome shotgun (WGS) entry which is preliminary data.</text>
</comment>
<dbReference type="PANTHER" id="PTHR23235:SF160">
    <property type="entry name" value="GASTRULA ZINC FINGER PROTEIN XLCGF7.1-LIKE-RELATED"/>
    <property type="match status" value="1"/>
</dbReference>
<gene>
    <name evidence="9" type="primary">Znf420</name>
    <name evidence="9" type="ORF">GTO93_0014583</name>
</gene>
<feature type="non-terminal residue" evidence="9">
    <location>
        <position position="1"/>
    </location>
</feature>
<keyword evidence="6" id="KW-0175">Coiled coil</keyword>
<dbReference type="SMART" id="SM00355">
    <property type="entry name" value="ZnF_C2H2"/>
    <property type="match status" value="6"/>
</dbReference>
<evidence type="ECO:0000256" key="5">
    <source>
        <dbReference type="PROSITE-ProRule" id="PRU00042"/>
    </source>
</evidence>
<keyword evidence="10" id="KW-1185">Reference proteome</keyword>
<dbReference type="InterPro" id="IPR036236">
    <property type="entry name" value="Znf_C2H2_sf"/>
</dbReference>
<feature type="coiled-coil region" evidence="6">
    <location>
        <begin position="41"/>
        <end position="75"/>
    </location>
</feature>
<reference evidence="9" key="1">
    <citation type="journal article" date="2021" name="Cell">
        <title>Tracing the genetic footprints of vertebrate landing in non-teleost ray-finned fishes.</title>
        <authorList>
            <person name="Bi X."/>
            <person name="Wang K."/>
            <person name="Yang L."/>
            <person name="Pan H."/>
            <person name="Jiang H."/>
            <person name="Wei Q."/>
            <person name="Fang M."/>
            <person name="Yu H."/>
            <person name="Zhu C."/>
            <person name="Cai Y."/>
            <person name="He Y."/>
            <person name="Gan X."/>
            <person name="Zeng H."/>
            <person name="Yu D."/>
            <person name="Zhu Y."/>
            <person name="Jiang H."/>
            <person name="Qiu Q."/>
            <person name="Yang H."/>
            <person name="Zhang Y.E."/>
            <person name="Wang W."/>
            <person name="Zhu M."/>
            <person name="He S."/>
            <person name="Zhang G."/>
        </authorList>
    </citation>
    <scope>NUCLEOTIDE SEQUENCE</scope>
    <source>
        <strain evidence="9">Pddl_001</strain>
    </source>
</reference>
<keyword evidence="2" id="KW-0677">Repeat</keyword>
<sequence>MDVSVSVSLLQDELGSAIEHAVKAAVDTVLWEITRVVGSKLNEFQIAMAGKEKENERLKLRLEISESELKAVRECMSAADADSNQPLRNMNPDWSEQDCRRNGNQGLLQDPKESRAVPKSEAQEGPKTEAVYTQEESFDQEWCASLKQVTELACVKDEEVPRLECVPVKEEFVEQECVPIAEEDPTENNACALEENNKLGSNLCDDCPPEYELGFRGETSLSQDKLRQRFHTGEKPHHCPECGTRFGRLSHLKIHQRIHRGEKPYHCTECEKRFSRLADLKRHHRIHTGEKPYHCTECGKRFSRSWYLKRHQCIHGGAKPYNCTEVVGSKLNEFQIAMAGKEKENERLKLRLEISESELKAVRECMSAADADSNQPLRNMNPDWSEQDCRRNGNQGLLQAAKGNHTRGAPISCADCGKNFSCLSQIKIHQRVHTGERPYHCTECRKRFSRLADLKRHHRIHTGEKPYHCKRHCGKRFTQLEHLQSHQRSHTGEKPYHCSECGNRFTYLSTSGVKTKRNLINAVNV</sequence>
<dbReference type="Gene3D" id="3.30.160.60">
    <property type="entry name" value="Classic Zinc Finger"/>
    <property type="match status" value="7"/>
</dbReference>
<evidence type="ECO:0000256" key="6">
    <source>
        <dbReference type="SAM" id="Coils"/>
    </source>
</evidence>
<dbReference type="EMBL" id="JAAWVQ010153633">
    <property type="protein sequence ID" value="MBN3285903.1"/>
    <property type="molecule type" value="Genomic_DNA"/>
</dbReference>
<dbReference type="PROSITE" id="PS50157">
    <property type="entry name" value="ZINC_FINGER_C2H2_2"/>
    <property type="match status" value="6"/>
</dbReference>
<keyword evidence="1" id="KW-0479">Metal-binding</keyword>
<feature type="domain" description="C2H2-type" evidence="8">
    <location>
        <begin position="237"/>
        <end position="264"/>
    </location>
</feature>
<evidence type="ECO:0000313" key="10">
    <source>
        <dbReference type="Proteomes" id="UP001166093"/>
    </source>
</evidence>
<dbReference type="PANTHER" id="PTHR23235">
    <property type="entry name" value="KRUEPPEL-LIKE TRANSCRIPTION FACTOR"/>
    <property type="match status" value="1"/>
</dbReference>
<keyword evidence="4" id="KW-0862">Zinc</keyword>
<feature type="domain" description="C2H2-type" evidence="8">
    <location>
        <begin position="411"/>
        <end position="438"/>
    </location>
</feature>
<evidence type="ECO:0000256" key="3">
    <source>
        <dbReference type="ARBA" id="ARBA00022771"/>
    </source>
</evidence>
<feature type="region of interest" description="Disordered" evidence="7">
    <location>
        <begin position="80"/>
        <end position="130"/>
    </location>
</feature>
<dbReference type="Proteomes" id="UP001166093">
    <property type="component" value="Unassembled WGS sequence"/>
</dbReference>
<name>A0ABS2YHJ3_POLSP</name>
<feature type="domain" description="C2H2-type" evidence="8">
    <location>
        <begin position="293"/>
        <end position="320"/>
    </location>
</feature>
<evidence type="ECO:0000256" key="7">
    <source>
        <dbReference type="SAM" id="MobiDB-lite"/>
    </source>
</evidence>
<accession>A0ABS2YHJ3</accession>
<evidence type="ECO:0000256" key="1">
    <source>
        <dbReference type="ARBA" id="ARBA00022723"/>
    </source>
</evidence>
<feature type="coiled-coil region" evidence="6">
    <location>
        <begin position="331"/>
        <end position="365"/>
    </location>
</feature>
<feature type="domain" description="C2H2-type" evidence="8">
    <location>
        <begin position="467"/>
        <end position="495"/>
    </location>
</feature>
<evidence type="ECO:0000256" key="2">
    <source>
        <dbReference type="ARBA" id="ARBA00022737"/>
    </source>
</evidence>
<proteinExistence type="predicted"/>